<accession>A0A2P5C5H0</accession>
<comment type="caution">
    <text evidence="1">The sequence shown here is derived from an EMBL/GenBank/DDBJ whole genome shotgun (WGS) entry which is preliminary data.</text>
</comment>
<protein>
    <submittedName>
        <fullName evidence="1">Uncharacterized protein</fullName>
    </submittedName>
</protein>
<dbReference type="EMBL" id="JXTB01000173">
    <property type="protein sequence ID" value="PON56269.1"/>
    <property type="molecule type" value="Genomic_DNA"/>
</dbReference>
<keyword evidence="2" id="KW-1185">Reference proteome</keyword>
<organism evidence="1 2">
    <name type="scientific">Parasponia andersonii</name>
    <name type="common">Sponia andersonii</name>
    <dbReference type="NCBI Taxonomy" id="3476"/>
    <lineage>
        <taxon>Eukaryota</taxon>
        <taxon>Viridiplantae</taxon>
        <taxon>Streptophyta</taxon>
        <taxon>Embryophyta</taxon>
        <taxon>Tracheophyta</taxon>
        <taxon>Spermatophyta</taxon>
        <taxon>Magnoliopsida</taxon>
        <taxon>eudicotyledons</taxon>
        <taxon>Gunneridae</taxon>
        <taxon>Pentapetalae</taxon>
        <taxon>rosids</taxon>
        <taxon>fabids</taxon>
        <taxon>Rosales</taxon>
        <taxon>Cannabaceae</taxon>
        <taxon>Parasponia</taxon>
    </lineage>
</organism>
<sequence length="256" mass="29218">MPVIFVKLTVPVPIFHVLRNTGLGRVFKNAYVPILEVDHIDRHVELVFRQWVPRRLPPLAAFLIALGWGFLLQSWSLGRCRPLYSLQSRDLRRCRYYRGGGLRCFLTSTMPYGKFKSRWSDSIDPDCRPLMNELAACAESALCTRDITSRKRDKYSLGDSFVVCSNQSRSRMVFCCLRALSYCFKKSLQKSSNMFMDFFGSCLNYNKAGPAKVMEKTLQVRVVKSFGLGSSWIQSAKAVRLIPRTVCSARSSGVWL</sequence>
<name>A0A2P5C5H0_PARAD</name>
<dbReference type="AlphaFoldDB" id="A0A2P5C5H0"/>
<reference evidence="2" key="1">
    <citation type="submission" date="2016-06" db="EMBL/GenBank/DDBJ databases">
        <title>Parallel loss of symbiosis genes in relatives of nitrogen-fixing non-legume Parasponia.</title>
        <authorList>
            <person name="Van Velzen R."/>
            <person name="Holmer R."/>
            <person name="Bu F."/>
            <person name="Rutten L."/>
            <person name="Van Zeijl A."/>
            <person name="Liu W."/>
            <person name="Santuari L."/>
            <person name="Cao Q."/>
            <person name="Sharma T."/>
            <person name="Shen D."/>
            <person name="Roswanjaya Y."/>
            <person name="Wardhani T."/>
            <person name="Kalhor M.S."/>
            <person name="Jansen J."/>
            <person name="Van den Hoogen J."/>
            <person name="Gungor B."/>
            <person name="Hartog M."/>
            <person name="Hontelez J."/>
            <person name="Verver J."/>
            <person name="Yang W.-C."/>
            <person name="Schijlen E."/>
            <person name="Repin R."/>
            <person name="Schilthuizen M."/>
            <person name="Schranz E."/>
            <person name="Heidstra R."/>
            <person name="Miyata K."/>
            <person name="Fedorova E."/>
            <person name="Kohlen W."/>
            <person name="Bisseling T."/>
            <person name="Smit S."/>
            <person name="Geurts R."/>
        </authorList>
    </citation>
    <scope>NUCLEOTIDE SEQUENCE [LARGE SCALE GENOMIC DNA]</scope>
    <source>
        <strain evidence="2">cv. WU1-14</strain>
    </source>
</reference>
<evidence type="ECO:0000313" key="2">
    <source>
        <dbReference type="Proteomes" id="UP000237105"/>
    </source>
</evidence>
<gene>
    <name evidence="1" type="ORF">PanWU01x14_182810</name>
</gene>
<evidence type="ECO:0000313" key="1">
    <source>
        <dbReference type="EMBL" id="PON56269.1"/>
    </source>
</evidence>
<dbReference type="Proteomes" id="UP000237105">
    <property type="component" value="Unassembled WGS sequence"/>
</dbReference>
<proteinExistence type="predicted"/>